<dbReference type="EMBL" id="LIRS01000091">
    <property type="protein sequence ID" value="KOY28697.1"/>
    <property type="molecule type" value="Genomic_DNA"/>
</dbReference>
<sequence>MENESKYGVFYHNPIDDPVMRKNRVNELYAYTAYCGEHDILVEQGDSVIYVDDNINVAYWVAGGVKVHSTHYAVVLRGYQCGDKTATLLEKVNLPYVNGCATRQIFPPERVGDPTLQQLTIPPHTSEQVHHIHPTARVVLVASGRGYSIVGQSADITETELLPGMVCILDPMCPHHFKTEKEELTVLPVHVWSSTPPSIESNHPMFNGTKEV</sequence>
<accession>A0AAW3IRX0</accession>
<evidence type="ECO:0000313" key="3">
    <source>
        <dbReference type="Proteomes" id="UP000037697"/>
    </source>
</evidence>
<evidence type="ECO:0000259" key="1">
    <source>
        <dbReference type="Pfam" id="PF07883"/>
    </source>
</evidence>
<name>A0AAW3IRX0_VIBPH</name>
<evidence type="ECO:0000313" key="2">
    <source>
        <dbReference type="EMBL" id="KOY28697.1"/>
    </source>
</evidence>
<gene>
    <name evidence="2" type="ORF">ACX05_17640</name>
</gene>
<dbReference type="AlphaFoldDB" id="A0AAW3IRX0"/>
<reference evidence="2 3" key="1">
    <citation type="submission" date="2015-07" db="EMBL/GenBank/DDBJ databases">
        <title>Foodborne Vibrio parahaemolyticus Isolates.</title>
        <authorList>
            <person name="Ronholm J."/>
            <person name="Petronella N."/>
            <person name="Kenwell R."/>
            <person name="Banerjee S."/>
        </authorList>
    </citation>
    <scope>NUCLEOTIDE SEQUENCE [LARGE SCALE GENOMIC DNA]</scope>
    <source>
        <strain evidence="2 3">HS-06-05</strain>
    </source>
</reference>
<proteinExistence type="predicted"/>
<feature type="domain" description="Cupin type-2" evidence="1">
    <location>
        <begin position="119"/>
        <end position="185"/>
    </location>
</feature>
<dbReference type="InterPro" id="IPR014710">
    <property type="entry name" value="RmlC-like_jellyroll"/>
</dbReference>
<dbReference type="InterPro" id="IPR013096">
    <property type="entry name" value="Cupin_2"/>
</dbReference>
<dbReference type="Gene3D" id="2.60.120.10">
    <property type="entry name" value="Jelly Rolls"/>
    <property type="match status" value="1"/>
</dbReference>
<dbReference type="Pfam" id="PF07883">
    <property type="entry name" value="Cupin_2"/>
    <property type="match status" value="1"/>
</dbReference>
<protein>
    <recommendedName>
        <fullName evidence="1">Cupin type-2 domain-containing protein</fullName>
    </recommendedName>
</protein>
<comment type="caution">
    <text evidence="2">The sequence shown here is derived from an EMBL/GenBank/DDBJ whole genome shotgun (WGS) entry which is preliminary data.</text>
</comment>
<organism evidence="2 3">
    <name type="scientific">Vibrio parahaemolyticus</name>
    <dbReference type="NCBI Taxonomy" id="670"/>
    <lineage>
        <taxon>Bacteria</taxon>
        <taxon>Pseudomonadati</taxon>
        <taxon>Pseudomonadota</taxon>
        <taxon>Gammaproteobacteria</taxon>
        <taxon>Vibrionales</taxon>
        <taxon>Vibrionaceae</taxon>
        <taxon>Vibrio</taxon>
    </lineage>
</organism>
<dbReference type="RefSeq" id="WP_031821153.1">
    <property type="nucleotide sequence ID" value="NZ_JANFUW010000114.1"/>
</dbReference>
<dbReference type="InterPro" id="IPR011051">
    <property type="entry name" value="RmlC_Cupin_sf"/>
</dbReference>
<dbReference type="SUPFAM" id="SSF51182">
    <property type="entry name" value="RmlC-like cupins"/>
    <property type="match status" value="1"/>
</dbReference>
<dbReference type="Proteomes" id="UP000037697">
    <property type="component" value="Unassembled WGS sequence"/>
</dbReference>